<dbReference type="PIRSF" id="PIRSF036628">
    <property type="entry name" value="IolB"/>
    <property type="match status" value="1"/>
</dbReference>
<organism evidence="3 4">
    <name type="scientific">Gordoniibacillus kamchatkensis</name>
    <dbReference type="NCBI Taxonomy" id="1590651"/>
    <lineage>
        <taxon>Bacteria</taxon>
        <taxon>Bacillati</taxon>
        <taxon>Bacillota</taxon>
        <taxon>Bacilli</taxon>
        <taxon>Bacillales</taxon>
        <taxon>Paenibacillaceae</taxon>
        <taxon>Gordoniibacillus</taxon>
    </lineage>
</organism>
<comment type="caution">
    <text evidence="3">The sequence shown here is derived from an EMBL/GenBank/DDBJ whole genome shotgun (WGS) entry which is preliminary data.</text>
</comment>
<dbReference type="GO" id="GO:0016853">
    <property type="term" value="F:isomerase activity"/>
    <property type="evidence" value="ECO:0007669"/>
    <property type="project" value="UniProtKB-KW"/>
</dbReference>
<evidence type="ECO:0000256" key="2">
    <source>
        <dbReference type="NCBIfam" id="TIGR04378"/>
    </source>
</evidence>
<protein>
    <recommendedName>
        <fullName evidence="2">5-deoxy-glucuronate isomerase</fullName>
        <ecNumber evidence="2">5.3.1.30</ecNumber>
    </recommendedName>
</protein>
<dbReference type="InterPro" id="IPR014710">
    <property type="entry name" value="RmlC-like_jellyroll"/>
</dbReference>
<name>A0ABR5AKL6_9BACL</name>
<keyword evidence="1 3" id="KW-0413">Isomerase</keyword>
<evidence type="ECO:0000256" key="1">
    <source>
        <dbReference type="ARBA" id="ARBA00023235"/>
    </source>
</evidence>
<dbReference type="PANTHER" id="PTHR39193:SF1">
    <property type="entry name" value="5-DEOXY-GLUCURONATE ISOMERASE"/>
    <property type="match status" value="1"/>
</dbReference>
<dbReference type="Pfam" id="PF04962">
    <property type="entry name" value="KduI"/>
    <property type="match status" value="1"/>
</dbReference>
<dbReference type="NCBIfam" id="TIGR04378">
    <property type="entry name" value="myo_inos_iolB"/>
    <property type="match status" value="1"/>
</dbReference>
<dbReference type="EC" id="5.3.1.30" evidence="2"/>
<reference evidence="3 4" key="1">
    <citation type="submission" date="2014-12" db="EMBL/GenBank/DDBJ databases">
        <title>Draft genome sequence of Paenibacillus kamchatkensis strain B-2647.</title>
        <authorList>
            <person name="Karlyshev A.V."/>
            <person name="Kudryashova E.B."/>
        </authorList>
    </citation>
    <scope>NUCLEOTIDE SEQUENCE [LARGE SCALE GENOMIC DNA]</scope>
    <source>
        <strain evidence="3 4">VKM B-2647</strain>
    </source>
</reference>
<sequence>MPNLVVKSREPDAEGNVLAITPESAGWSYIGLHVYRLKPGQKVNKRTGSAEVCLTLLQGKANIVTSRLQCLNIGSRMSIFEGTPPDSVYVPMNDEYEIEALTDLEIAVCSAPGKAGGEAHFIRSADVQAEMRGYGNMLRRVHNILPEQQEAGSLLVVEVFTPGGHWSSYPPHKHDRDRLPHESYLEEIYYHRVNPGHGFALQRVYTDDRSLDEAMAVANGDAVLVPKGYHPVSAAPGYDLYYLNVMAGPVRTWKFHNDPDHEWLFRQPAKEGEQ</sequence>
<dbReference type="InterPro" id="IPR021120">
    <property type="entry name" value="KduI/IolB_isomerase"/>
</dbReference>
<dbReference type="InterPro" id="IPR024203">
    <property type="entry name" value="Deoxy-glucuronate_isom_IolB"/>
</dbReference>
<dbReference type="SUPFAM" id="SSF51182">
    <property type="entry name" value="RmlC-like cupins"/>
    <property type="match status" value="1"/>
</dbReference>
<evidence type="ECO:0000313" key="4">
    <source>
        <dbReference type="Proteomes" id="UP000031967"/>
    </source>
</evidence>
<dbReference type="EMBL" id="JXAK01000015">
    <property type="protein sequence ID" value="KIL40902.1"/>
    <property type="molecule type" value="Genomic_DNA"/>
</dbReference>
<dbReference type="Proteomes" id="UP000031967">
    <property type="component" value="Unassembled WGS sequence"/>
</dbReference>
<evidence type="ECO:0000313" key="3">
    <source>
        <dbReference type="EMBL" id="KIL40902.1"/>
    </source>
</evidence>
<keyword evidence="4" id="KW-1185">Reference proteome</keyword>
<accession>A0ABR5AKL6</accession>
<proteinExistence type="predicted"/>
<dbReference type="InterPro" id="IPR011051">
    <property type="entry name" value="RmlC_Cupin_sf"/>
</dbReference>
<dbReference type="Gene3D" id="2.60.120.10">
    <property type="entry name" value="Jelly Rolls"/>
    <property type="match status" value="2"/>
</dbReference>
<dbReference type="RefSeq" id="WP_041047572.1">
    <property type="nucleotide sequence ID" value="NZ_JXAK01000015.1"/>
</dbReference>
<gene>
    <name evidence="3" type="ORF">SD70_10790</name>
</gene>
<dbReference type="PANTHER" id="PTHR39193">
    <property type="entry name" value="5-DEOXY-GLUCURONATE ISOMERASE"/>
    <property type="match status" value="1"/>
</dbReference>